<proteinExistence type="predicted"/>
<dbReference type="AlphaFoldDB" id="A0A0R3X8Q8"/>
<organism evidence="3">
    <name type="scientific">Hydatigena taeniaeformis</name>
    <name type="common">Feline tapeworm</name>
    <name type="synonym">Taenia taeniaeformis</name>
    <dbReference type="NCBI Taxonomy" id="6205"/>
    <lineage>
        <taxon>Eukaryota</taxon>
        <taxon>Metazoa</taxon>
        <taxon>Spiralia</taxon>
        <taxon>Lophotrochozoa</taxon>
        <taxon>Platyhelminthes</taxon>
        <taxon>Cestoda</taxon>
        <taxon>Eucestoda</taxon>
        <taxon>Cyclophyllidea</taxon>
        <taxon>Taeniidae</taxon>
        <taxon>Hydatigera</taxon>
    </lineage>
</organism>
<evidence type="ECO:0000313" key="2">
    <source>
        <dbReference type="Proteomes" id="UP000274429"/>
    </source>
</evidence>
<dbReference type="Proteomes" id="UP000274429">
    <property type="component" value="Unassembled WGS sequence"/>
</dbReference>
<dbReference type="EMBL" id="UYWX01021158">
    <property type="protein sequence ID" value="VDM34893.1"/>
    <property type="molecule type" value="Genomic_DNA"/>
</dbReference>
<protein>
    <submittedName>
        <fullName evidence="1 3">Uncharacterized protein</fullName>
    </submittedName>
</protein>
<evidence type="ECO:0000313" key="3">
    <source>
        <dbReference type="WBParaSite" id="TTAC_0000993301-mRNA-1"/>
    </source>
</evidence>
<reference evidence="1 2" key="2">
    <citation type="submission" date="2018-11" db="EMBL/GenBank/DDBJ databases">
        <authorList>
            <consortium name="Pathogen Informatics"/>
        </authorList>
    </citation>
    <scope>NUCLEOTIDE SEQUENCE [LARGE SCALE GENOMIC DNA]</scope>
</reference>
<dbReference type="WBParaSite" id="TTAC_0000993301-mRNA-1">
    <property type="protein sequence ID" value="TTAC_0000993301-mRNA-1"/>
    <property type="gene ID" value="TTAC_0000993301"/>
</dbReference>
<keyword evidence="2" id="KW-1185">Reference proteome</keyword>
<gene>
    <name evidence="1" type="ORF">TTAC_LOCUS9918</name>
</gene>
<evidence type="ECO:0000313" key="1">
    <source>
        <dbReference type="EMBL" id="VDM34893.1"/>
    </source>
</evidence>
<sequence>MDHSDAGNLKEELMLHHRVRDGEMKATYLGGVAYWGNRKVKVRSNRVRWQSKDQVSEGGGREERRWFVLAAVSHGISIMHDAVAASIGCTSVSLKAVISLRGQSMGNQDLQPLRSRHCLWWSVLACCRPHLHWCAVVQPQKEIVVASILKISDVNEWHSTIGTRLDEASLKIMCLHKSSFENATS</sequence>
<accession>A0A0R3X8Q8</accession>
<reference evidence="3" key="1">
    <citation type="submission" date="2017-02" db="UniProtKB">
        <authorList>
            <consortium name="WormBaseParasite"/>
        </authorList>
    </citation>
    <scope>IDENTIFICATION</scope>
</reference>
<name>A0A0R3X8Q8_HYDTA</name>